<dbReference type="EMBL" id="JAYKLX010000005">
    <property type="protein sequence ID" value="MEB3346200.1"/>
    <property type="molecule type" value="Genomic_DNA"/>
</dbReference>
<dbReference type="Proteomes" id="UP001327027">
    <property type="component" value="Unassembled WGS sequence"/>
</dbReference>
<comment type="caution">
    <text evidence="1">The sequence shown here is derived from an EMBL/GenBank/DDBJ whole genome shotgun (WGS) entry which is preliminary data.</text>
</comment>
<accession>A0ABU5ZWG9</accession>
<reference evidence="1 2" key="1">
    <citation type="journal article" date="2013" name="Int. J. Syst. Evol. Microbiol.">
        <title>Aquimarina gracilis sp. nov., isolated from the gut microflora of a mussel, Mytilus coruscus, and emended description of Aquimarina spongiae.</title>
        <authorList>
            <person name="Park S.C."/>
            <person name="Choe H.N."/>
            <person name="Baik K.S."/>
            <person name="Seong C.N."/>
        </authorList>
    </citation>
    <scope>NUCLEOTIDE SEQUENCE [LARGE SCALE GENOMIC DNA]</scope>
    <source>
        <strain evidence="1 2">PSC32</strain>
    </source>
</reference>
<name>A0ABU5ZWG9_9FLAO</name>
<dbReference type="InterPro" id="IPR015003">
    <property type="entry name" value="DUF1853"/>
</dbReference>
<dbReference type="RefSeq" id="WP_324180225.1">
    <property type="nucleotide sequence ID" value="NZ_BAABAW010000024.1"/>
</dbReference>
<dbReference type="Pfam" id="PF08907">
    <property type="entry name" value="DUF1853"/>
    <property type="match status" value="1"/>
</dbReference>
<keyword evidence="2" id="KW-1185">Reference proteome</keyword>
<proteinExistence type="predicted"/>
<evidence type="ECO:0000313" key="2">
    <source>
        <dbReference type="Proteomes" id="UP001327027"/>
    </source>
</evidence>
<sequence length="272" mass="32766">MSIEDQYLGFLHSKPLQEVEFLLDLPLFDFQELSTTLQKLEEAKIVIRENEVLGKRIEHFFEYSIVNSKRYDLISKNIQIFDNKITIGELDFIVKDLLKKEITHIELVYKFYLYDPNIDQELHRWVGPNRKDAFLYKVEKLKNHQFPLLYKKETSSILKELKLESHEIKQEVCFLANLFIPMSSKEKNISLSNNVMGYWIKHNEFTSEKFGAFQFFIPQKHDWVVNPKSNLVWFSYEDIIMHVNARLEQKKSPLLWVKRSEDTFDRFFIVWW</sequence>
<protein>
    <submittedName>
        <fullName evidence="1">DUF1853 family protein</fullName>
    </submittedName>
</protein>
<gene>
    <name evidence="1" type="ORF">U6A24_12050</name>
</gene>
<evidence type="ECO:0000313" key="1">
    <source>
        <dbReference type="EMBL" id="MEB3346200.1"/>
    </source>
</evidence>
<organism evidence="1 2">
    <name type="scientific">Aquimarina gracilis</name>
    <dbReference type="NCBI Taxonomy" id="874422"/>
    <lineage>
        <taxon>Bacteria</taxon>
        <taxon>Pseudomonadati</taxon>
        <taxon>Bacteroidota</taxon>
        <taxon>Flavobacteriia</taxon>
        <taxon>Flavobacteriales</taxon>
        <taxon>Flavobacteriaceae</taxon>
        <taxon>Aquimarina</taxon>
    </lineage>
</organism>